<dbReference type="Proteomes" id="UP000629287">
    <property type="component" value="Unassembled WGS sequence"/>
</dbReference>
<proteinExistence type="predicted"/>
<evidence type="ECO:0000313" key="2">
    <source>
        <dbReference type="Proteomes" id="UP000629287"/>
    </source>
</evidence>
<dbReference type="AlphaFoldDB" id="A0A8I0NZL2"/>
<gene>
    <name evidence="1" type="ORF">H4687_002915</name>
</gene>
<evidence type="ECO:0000313" key="1">
    <source>
        <dbReference type="EMBL" id="MBE1596786.1"/>
    </source>
</evidence>
<comment type="caution">
    <text evidence="1">The sequence shown here is derived from an EMBL/GenBank/DDBJ whole genome shotgun (WGS) entry which is preliminary data.</text>
</comment>
<organism evidence="1 2">
    <name type="scientific">Streptomyces stelliscabiei</name>
    <dbReference type="NCBI Taxonomy" id="146820"/>
    <lineage>
        <taxon>Bacteria</taxon>
        <taxon>Bacillati</taxon>
        <taxon>Actinomycetota</taxon>
        <taxon>Actinomycetes</taxon>
        <taxon>Kitasatosporales</taxon>
        <taxon>Streptomycetaceae</taxon>
        <taxon>Streptomyces</taxon>
    </lineage>
</organism>
<sequence>MAGVRRVFAALAAVGTHADAGITVGITAGVPSTVVAVVVVPAGSDPRRA</sequence>
<reference evidence="1 2" key="1">
    <citation type="submission" date="2020-10" db="EMBL/GenBank/DDBJ databases">
        <title>Sequencing the genomes of 1000 actinobacteria strains.</title>
        <authorList>
            <person name="Klenk H.-P."/>
        </authorList>
    </citation>
    <scope>NUCLEOTIDE SEQUENCE [LARGE SCALE GENOMIC DNA]</scope>
    <source>
        <strain evidence="1 2">DSM 41803</strain>
    </source>
</reference>
<accession>A0A8I0NZL2</accession>
<keyword evidence="2" id="KW-1185">Reference proteome</keyword>
<protein>
    <submittedName>
        <fullName evidence="1">Uncharacterized protein</fullName>
    </submittedName>
</protein>
<name>A0A8I0NZL2_9ACTN</name>
<dbReference type="EMBL" id="JADBGF010000001">
    <property type="protein sequence ID" value="MBE1596786.1"/>
    <property type="molecule type" value="Genomic_DNA"/>
</dbReference>